<name>A0ABV6NHK9_9BACI</name>
<dbReference type="EMBL" id="JBHLTR010000015">
    <property type="protein sequence ID" value="MFC0559628.1"/>
    <property type="molecule type" value="Genomic_DNA"/>
</dbReference>
<proteinExistence type="predicted"/>
<evidence type="ECO:0000313" key="1">
    <source>
        <dbReference type="EMBL" id="MFC0559628.1"/>
    </source>
</evidence>
<sequence length="63" mass="6875">MFGVGVKGVRILLDVHDRVGTLLGITKIMNKSGVNIISDIGFESGSTYLHTVLIRYRRNAKSG</sequence>
<accession>A0ABV6NHK9</accession>
<dbReference type="SUPFAM" id="SSF55021">
    <property type="entry name" value="ACT-like"/>
    <property type="match status" value="1"/>
</dbReference>
<comment type="caution">
    <text evidence="1">The sequence shown here is derived from an EMBL/GenBank/DDBJ whole genome shotgun (WGS) entry which is preliminary data.</text>
</comment>
<reference evidence="1 2" key="1">
    <citation type="submission" date="2024-09" db="EMBL/GenBank/DDBJ databases">
        <authorList>
            <person name="Sun Q."/>
            <person name="Mori K."/>
        </authorList>
    </citation>
    <scope>NUCLEOTIDE SEQUENCE [LARGE SCALE GENOMIC DNA]</scope>
    <source>
        <strain evidence="1 2">NCAIM B.02301</strain>
    </source>
</reference>
<dbReference type="RefSeq" id="WP_390292464.1">
    <property type="nucleotide sequence ID" value="NZ_JBHUKX010000001.1"/>
</dbReference>
<dbReference type="Proteomes" id="UP001589833">
    <property type="component" value="Unassembled WGS sequence"/>
</dbReference>
<protein>
    <recommendedName>
        <fullName evidence="3">ACT domain-containing protein</fullName>
    </recommendedName>
</protein>
<evidence type="ECO:0008006" key="3">
    <source>
        <dbReference type="Google" id="ProtNLM"/>
    </source>
</evidence>
<keyword evidence="2" id="KW-1185">Reference proteome</keyword>
<dbReference type="InterPro" id="IPR045865">
    <property type="entry name" value="ACT-like_dom_sf"/>
</dbReference>
<organism evidence="1 2">
    <name type="scientific">Halalkalibacter alkalisediminis</name>
    <dbReference type="NCBI Taxonomy" id="935616"/>
    <lineage>
        <taxon>Bacteria</taxon>
        <taxon>Bacillati</taxon>
        <taxon>Bacillota</taxon>
        <taxon>Bacilli</taxon>
        <taxon>Bacillales</taxon>
        <taxon>Bacillaceae</taxon>
        <taxon>Halalkalibacter</taxon>
    </lineage>
</organism>
<gene>
    <name evidence="1" type="ORF">ACFFH4_11285</name>
</gene>
<evidence type="ECO:0000313" key="2">
    <source>
        <dbReference type="Proteomes" id="UP001589833"/>
    </source>
</evidence>